<evidence type="ECO:0000256" key="2">
    <source>
        <dbReference type="SAM" id="Phobius"/>
    </source>
</evidence>
<feature type="transmembrane region" description="Helical" evidence="2">
    <location>
        <begin position="79"/>
        <end position="103"/>
    </location>
</feature>
<keyword evidence="2" id="KW-0812">Transmembrane</keyword>
<feature type="transmembrane region" description="Helical" evidence="2">
    <location>
        <begin position="568"/>
        <end position="597"/>
    </location>
</feature>
<evidence type="ECO:0000313" key="3">
    <source>
        <dbReference type="EMBL" id="TKY88317.1"/>
    </source>
</evidence>
<keyword evidence="2" id="KW-1133">Transmembrane helix</keyword>
<evidence type="ECO:0000313" key="4">
    <source>
        <dbReference type="Proteomes" id="UP000306050"/>
    </source>
</evidence>
<dbReference type="RefSeq" id="XP_029740302.1">
    <property type="nucleotide sequence ID" value="XM_029883267.1"/>
</dbReference>
<feature type="compositionally biased region" description="Polar residues" evidence="1">
    <location>
        <begin position="451"/>
        <end position="474"/>
    </location>
</feature>
<feature type="region of interest" description="Disordered" evidence="1">
    <location>
        <begin position="360"/>
        <end position="379"/>
    </location>
</feature>
<dbReference type="OrthoDB" id="3359721at2759"/>
<protein>
    <submittedName>
        <fullName evidence="3">Uncharacterized protein</fullName>
    </submittedName>
</protein>
<comment type="caution">
    <text evidence="3">The sequence shown here is derived from an EMBL/GenBank/DDBJ whole genome shotgun (WGS) entry which is preliminary data.</text>
</comment>
<reference evidence="3 4" key="1">
    <citation type="submission" date="2019-05" db="EMBL/GenBank/DDBJ databases">
        <title>Sporisorium graminicola CBS 10092 draft sequencing and annotation.</title>
        <authorList>
            <person name="Solano-Gonzalez S."/>
            <person name="Caddick M.X."/>
            <person name="Darby A."/>
        </authorList>
    </citation>
    <scope>NUCLEOTIDE SEQUENCE [LARGE SCALE GENOMIC DNA]</scope>
    <source>
        <strain evidence="3 4">CBS 10092</strain>
    </source>
</reference>
<gene>
    <name evidence="3" type="ORF">EX895_002669</name>
</gene>
<proteinExistence type="predicted"/>
<sequence length="951" mass="102560">MSGTATAAAAAAAAVAGPGDLSGIASRIFQLFRGPTHPVDFPASIVSGLSSTDAGVQRAAIAELRAYVKRLFFLEFEPYFFVNILVTAGIICLLIVIGLPVAGHRLYHGRLNPIRVERRAQGSYLVPNAINCFLLLEGAYGILTVAFNFVVWQIFDNHQAWLIRIFQAARSLVWIPLYIGAFLTGWGSFYTAPGALDKPTAARNKTSAKGHLPWPLIVNLSCWGVPVILIISLLPPVCLSSVKMSRTFEDWQKWDHRFQMLLASTVADALVDQAAVNDFRSQAYTIFTNWTRSYYYIDIGFVLWAFWALLFLVFYVPAGGVLVYLLYRQVTRQRGILLSYQQKLEAQLAETTRHTQVSVLTHDSRAEPPTGRLAAGLSAQDRSRPVWSAVHPTSALGAPLDDIYEDRDASDDSRGTHRSGAGASFKSAVDVMGLESALRQEPTPAHGANTPGLTSRSGQVASLTAENDEANGSPTIVPRSPSAFRRLMRLDTRTSSNRGGGPNSTRSVRRKRVSLSGGPMSRYRYLRRCLINLLILYFGIISAACSFGAITIYLAAVEYERALRGPDVVNYSIAAAGSTAAWVSAVFGVLTIGSIFFRNFDVPQPEASQNSGDGGGGNGGALRRRFNRNASSGTGSGGDEHGGGVGGGFHEKTRTLPAVPESVDLEASMMSMVQSRPRIAMNTAMKFAIAEQSSRPGGFVIRPDDQLASTFSAGNTPDMEERHDGPNDSPGRSSRTRVQPMRAPPAVARVWPGREREATMSIPQDVTESFGISSLPMVGLGSNAGRSRPGGVDPSEDVNGHFRSNDSTFAEYPSFDPRVIRAANGEPTTPPRGNSVRSPKKSPRASPKVAQKEASVAPAVLKRHSRRGDSASGNGVETAASKIAREWAQSQYVAAPLPEPPAEEQAAGEATRGDSAWTGDLEGSPPVSRKLSTSRPARDLRRKLGSRDSQR</sequence>
<keyword evidence="2" id="KW-0472">Membrane</keyword>
<keyword evidence="4" id="KW-1185">Reference proteome</keyword>
<organism evidence="3 4">
    <name type="scientific">Sporisorium graminicola</name>
    <dbReference type="NCBI Taxonomy" id="280036"/>
    <lineage>
        <taxon>Eukaryota</taxon>
        <taxon>Fungi</taxon>
        <taxon>Dikarya</taxon>
        <taxon>Basidiomycota</taxon>
        <taxon>Ustilaginomycotina</taxon>
        <taxon>Ustilaginomycetes</taxon>
        <taxon>Ustilaginales</taxon>
        <taxon>Ustilaginaceae</taxon>
        <taxon>Sporisorium</taxon>
    </lineage>
</organism>
<feature type="transmembrane region" description="Helical" evidence="2">
    <location>
        <begin position="212"/>
        <end position="234"/>
    </location>
</feature>
<feature type="region of interest" description="Disordered" evidence="1">
    <location>
        <begin position="606"/>
        <end position="654"/>
    </location>
</feature>
<feature type="transmembrane region" description="Helical" evidence="2">
    <location>
        <begin position="530"/>
        <end position="556"/>
    </location>
</feature>
<feature type="region of interest" description="Disordered" evidence="1">
    <location>
        <begin position="439"/>
        <end position="513"/>
    </location>
</feature>
<dbReference type="KEGG" id="sgra:EX895_002669"/>
<accession>A0A4U7KVY1</accession>
<name>A0A4U7KVY1_9BASI</name>
<dbReference type="Proteomes" id="UP000306050">
    <property type="component" value="Chromosome SGRAM_16"/>
</dbReference>
<feature type="region of interest" description="Disordered" evidence="1">
    <location>
        <begin position="708"/>
        <end position="745"/>
    </location>
</feature>
<feature type="transmembrane region" description="Helical" evidence="2">
    <location>
        <begin position="301"/>
        <end position="327"/>
    </location>
</feature>
<feature type="transmembrane region" description="Helical" evidence="2">
    <location>
        <begin position="124"/>
        <end position="152"/>
    </location>
</feature>
<feature type="region of interest" description="Disordered" evidence="1">
    <location>
        <begin position="891"/>
        <end position="951"/>
    </location>
</feature>
<dbReference type="AlphaFoldDB" id="A0A4U7KVY1"/>
<feature type="transmembrane region" description="Helical" evidence="2">
    <location>
        <begin position="172"/>
        <end position="192"/>
    </location>
</feature>
<feature type="region of interest" description="Disordered" evidence="1">
    <location>
        <begin position="781"/>
        <end position="878"/>
    </location>
</feature>
<evidence type="ECO:0000256" key="1">
    <source>
        <dbReference type="SAM" id="MobiDB-lite"/>
    </source>
</evidence>
<dbReference type="EMBL" id="SRRM01000009">
    <property type="protein sequence ID" value="TKY88317.1"/>
    <property type="molecule type" value="Genomic_DNA"/>
</dbReference>
<feature type="region of interest" description="Disordered" evidence="1">
    <location>
        <begin position="398"/>
        <end position="424"/>
    </location>
</feature>
<feature type="compositionally biased region" description="Basic and acidic residues" evidence="1">
    <location>
        <begin position="406"/>
        <end position="415"/>
    </location>
</feature>
<dbReference type="GeneID" id="40725564"/>